<dbReference type="SUPFAM" id="SSF53335">
    <property type="entry name" value="S-adenosyl-L-methionine-dependent methyltransferases"/>
    <property type="match status" value="1"/>
</dbReference>
<dbReference type="EMBL" id="JABSNP010000001">
    <property type="protein sequence ID" value="NRT17265.1"/>
    <property type="molecule type" value="Genomic_DNA"/>
</dbReference>
<keyword evidence="2" id="KW-1185">Reference proteome</keyword>
<sequence length="244" mass="29133">MKKFDVKYYRCSNCEFIQTEEPYWLEESYTSAITSLDIGLIGRNLKYQPIVEVLIKMFFKTDKKYVDYGGGYGMFVRMMRDKGFNFFRQDTYCENIFAKDFDVSSYNSTDSDSFELLTAFEVFEHLVNPIEELEKMLSYSSNIFFSTTLYPNNQDLLKWWYLIPETGQHVSLYSNKTLQYIAKKFDLHLYSVNIYDHLLTKKKLSWTAYSMIYKERFRIFFNKYKKSPESLLQADFNKISGISM</sequence>
<reference evidence="1 2" key="1">
    <citation type="submission" date="2020-05" db="EMBL/GenBank/DDBJ databases">
        <title>Genomic Encyclopedia of Type Strains, Phase IV (KMG-V): Genome sequencing to study the core and pangenomes of soil and plant-associated prokaryotes.</title>
        <authorList>
            <person name="Whitman W."/>
        </authorList>
    </citation>
    <scope>NUCLEOTIDE SEQUENCE [LARGE SCALE GENOMIC DNA]</scope>
    <source>
        <strain evidence="1 2">9A</strain>
    </source>
</reference>
<organism evidence="1 2">
    <name type="scientific">Hymenobacter caeli</name>
    <dbReference type="NCBI Taxonomy" id="2735894"/>
    <lineage>
        <taxon>Bacteria</taxon>
        <taxon>Pseudomonadati</taxon>
        <taxon>Bacteroidota</taxon>
        <taxon>Cytophagia</taxon>
        <taxon>Cytophagales</taxon>
        <taxon>Hymenobacteraceae</taxon>
        <taxon>Hymenobacter</taxon>
    </lineage>
</organism>
<comment type="caution">
    <text evidence="1">The sequence shown here is derived from an EMBL/GenBank/DDBJ whole genome shotgun (WGS) entry which is preliminary data.</text>
</comment>
<dbReference type="RefSeq" id="WP_173808057.1">
    <property type="nucleotide sequence ID" value="NZ_JABSNP010000001.1"/>
</dbReference>
<dbReference type="Pfam" id="PF13489">
    <property type="entry name" value="Methyltransf_23"/>
    <property type="match status" value="1"/>
</dbReference>
<protein>
    <recommendedName>
        <fullName evidence="3">Class I SAM-dependent methyltransferase</fullName>
    </recommendedName>
</protein>
<evidence type="ECO:0000313" key="1">
    <source>
        <dbReference type="EMBL" id="NRT17265.1"/>
    </source>
</evidence>
<accession>A0ABX2FJH5</accession>
<proteinExistence type="predicted"/>
<name>A0ABX2FJH5_9BACT</name>
<evidence type="ECO:0000313" key="2">
    <source>
        <dbReference type="Proteomes" id="UP000779507"/>
    </source>
</evidence>
<evidence type="ECO:0008006" key="3">
    <source>
        <dbReference type="Google" id="ProtNLM"/>
    </source>
</evidence>
<dbReference type="Proteomes" id="UP000779507">
    <property type="component" value="Unassembled WGS sequence"/>
</dbReference>
<gene>
    <name evidence="1" type="ORF">HNP98_000068</name>
</gene>
<dbReference type="InterPro" id="IPR029063">
    <property type="entry name" value="SAM-dependent_MTases_sf"/>
</dbReference>
<dbReference type="Gene3D" id="3.40.50.150">
    <property type="entry name" value="Vaccinia Virus protein VP39"/>
    <property type="match status" value="1"/>
</dbReference>